<dbReference type="Proteomes" id="UP001652660">
    <property type="component" value="Chromosome 2c"/>
</dbReference>
<dbReference type="GO" id="GO:0043565">
    <property type="term" value="F:sequence-specific DNA binding"/>
    <property type="evidence" value="ECO:0007669"/>
    <property type="project" value="InterPro"/>
</dbReference>
<gene>
    <name evidence="9" type="primary">LOC113721158</name>
</gene>
<proteinExistence type="predicted"/>
<feature type="region of interest" description="Disordered" evidence="6">
    <location>
        <begin position="314"/>
        <end position="335"/>
    </location>
</feature>
<keyword evidence="4" id="KW-0804">Transcription</keyword>
<comment type="subcellular location">
    <subcellularLocation>
        <location evidence="1">Nucleus</location>
    </subcellularLocation>
</comment>
<evidence type="ECO:0000256" key="3">
    <source>
        <dbReference type="ARBA" id="ARBA00023125"/>
    </source>
</evidence>
<dbReference type="SMART" id="SM00774">
    <property type="entry name" value="WRKY"/>
    <property type="match status" value="1"/>
</dbReference>
<dbReference type="SUPFAM" id="SSF118290">
    <property type="entry name" value="WRKY DNA-binding domain"/>
    <property type="match status" value="1"/>
</dbReference>
<evidence type="ECO:0000256" key="5">
    <source>
        <dbReference type="ARBA" id="ARBA00023242"/>
    </source>
</evidence>
<organism evidence="8 9">
    <name type="scientific">Coffea arabica</name>
    <name type="common">Arabian coffee</name>
    <dbReference type="NCBI Taxonomy" id="13443"/>
    <lineage>
        <taxon>Eukaryota</taxon>
        <taxon>Viridiplantae</taxon>
        <taxon>Streptophyta</taxon>
        <taxon>Embryophyta</taxon>
        <taxon>Tracheophyta</taxon>
        <taxon>Spermatophyta</taxon>
        <taxon>Magnoliopsida</taxon>
        <taxon>eudicotyledons</taxon>
        <taxon>Gunneridae</taxon>
        <taxon>Pentapetalae</taxon>
        <taxon>asterids</taxon>
        <taxon>lamiids</taxon>
        <taxon>Gentianales</taxon>
        <taxon>Rubiaceae</taxon>
        <taxon>Ixoroideae</taxon>
        <taxon>Gardenieae complex</taxon>
        <taxon>Bertiereae - Coffeeae clade</taxon>
        <taxon>Coffeeae</taxon>
        <taxon>Coffea</taxon>
    </lineage>
</organism>
<dbReference type="InterPro" id="IPR003657">
    <property type="entry name" value="WRKY_dom"/>
</dbReference>
<dbReference type="GeneID" id="113721158"/>
<dbReference type="PROSITE" id="PS50811">
    <property type="entry name" value="WRKY"/>
    <property type="match status" value="1"/>
</dbReference>
<dbReference type="OrthoDB" id="684963at2759"/>
<dbReference type="InterPro" id="IPR044810">
    <property type="entry name" value="WRKY_plant"/>
</dbReference>
<evidence type="ECO:0000256" key="6">
    <source>
        <dbReference type="SAM" id="MobiDB-lite"/>
    </source>
</evidence>
<reference evidence="8" key="1">
    <citation type="journal article" date="2025" name="Foods">
        <title>Unveiling the Microbial Signatures of Arabica Coffee Cherries: Insights into Ripeness Specific Diversity, Functional Traits, and Implications for Quality and Safety.</title>
        <authorList>
            <consortium name="RefSeq"/>
            <person name="Tenea G.N."/>
            <person name="Cifuentes V."/>
            <person name="Reyes P."/>
            <person name="Cevallos-Vallejos M."/>
        </authorList>
    </citation>
    <scope>NUCLEOTIDE SEQUENCE [LARGE SCALE GENOMIC DNA]</scope>
</reference>
<feature type="compositionally biased region" description="Low complexity" evidence="6">
    <location>
        <begin position="325"/>
        <end position="335"/>
    </location>
</feature>
<reference evidence="9" key="2">
    <citation type="submission" date="2025-08" db="UniProtKB">
        <authorList>
            <consortium name="RefSeq"/>
        </authorList>
    </citation>
    <scope>IDENTIFICATION</scope>
    <source>
        <tissue evidence="9">Leaves</tissue>
    </source>
</reference>
<name>A0A6P6VF86_COFAR</name>
<dbReference type="Pfam" id="PF03106">
    <property type="entry name" value="WRKY"/>
    <property type="match status" value="1"/>
</dbReference>
<feature type="domain" description="WRKY" evidence="7">
    <location>
        <begin position="185"/>
        <end position="247"/>
    </location>
</feature>
<keyword evidence="3" id="KW-0238">DNA-binding</keyword>
<feature type="region of interest" description="Disordered" evidence="6">
    <location>
        <begin position="139"/>
        <end position="188"/>
    </location>
</feature>
<keyword evidence="5" id="KW-0539">Nucleus</keyword>
<evidence type="ECO:0000313" key="8">
    <source>
        <dbReference type="Proteomes" id="UP001652660"/>
    </source>
</evidence>
<evidence type="ECO:0000256" key="4">
    <source>
        <dbReference type="ARBA" id="ARBA00023163"/>
    </source>
</evidence>
<protein>
    <submittedName>
        <fullName evidence="9">WRKY transcription factor 55-like</fullName>
    </submittedName>
</protein>
<evidence type="ECO:0000313" key="9">
    <source>
        <dbReference type="RefSeq" id="XP_027101331.1"/>
    </source>
</evidence>
<feature type="compositionally biased region" description="Basic and acidic residues" evidence="6">
    <location>
        <begin position="160"/>
        <end position="171"/>
    </location>
</feature>
<dbReference type="PANTHER" id="PTHR31282">
    <property type="entry name" value="WRKY TRANSCRIPTION FACTOR 21-RELATED"/>
    <property type="match status" value="1"/>
</dbReference>
<accession>A0A6P6VF86</accession>
<dbReference type="GO" id="GO:0003700">
    <property type="term" value="F:DNA-binding transcription factor activity"/>
    <property type="evidence" value="ECO:0007669"/>
    <property type="project" value="InterPro"/>
</dbReference>
<keyword evidence="8" id="KW-1185">Reference proteome</keyword>
<dbReference type="InterPro" id="IPR036576">
    <property type="entry name" value="WRKY_dom_sf"/>
</dbReference>
<evidence type="ECO:0000259" key="7">
    <source>
        <dbReference type="PROSITE" id="PS50811"/>
    </source>
</evidence>
<dbReference type="AlphaFoldDB" id="A0A6P6VF86"/>
<keyword evidence="2" id="KW-0805">Transcription regulation</keyword>
<sequence>MDETIDLILQGCQMAKSLEGSLPNMTNQPESLISSCDEIIRVFSRAKESVSKAQLAVLPESHKSQLLGISSGVQEWLRDSSIPTRAMDLLREQQFLPDDTKSKGVIGGGLDEMVVGQMGGGGRFCGRHSLERAREIEPPAVEAASSGGSRASASQRQRKSRDGGVERRVERVPAPQMGNTEIPPEDGYTWRKYGQKDILNSRFPRSYFRCTHQKLYQCPAKKQVQRLDDDPNIFEVTYRGDHTCHLSSTAPSVPPPLPVERREARSMMQQATAAAIHPLPNPAAATTLSMSQWLTIRDFGLAVAGGGVAGSTSSTVNMGGGSSTSGGAAAGPSTSRYGRDVDYPVADMADVMFNSGSSSSTSMDLIFSSMDDKWPDSADKKN</sequence>
<dbReference type="GO" id="GO:0005634">
    <property type="term" value="C:nucleus"/>
    <property type="evidence" value="ECO:0007669"/>
    <property type="project" value="UniProtKB-SubCell"/>
</dbReference>
<evidence type="ECO:0000256" key="2">
    <source>
        <dbReference type="ARBA" id="ARBA00023015"/>
    </source>
</evidence>
<feature type="compositionally biased region" description="Low complexity" evidence="6">
    <location>
        <begin position="143"/>
        <end position="155"/>
    </location>
</feature>
<dbReference type="RefSeq" id="XP_027101331.1">
    <property type="nucleotide sequence ID" value="XM_027245530.2"/>
</dbReference>
<evidence type="ECO:0000256" key="1">
    <source>
        <dbReference type="ARBA" id="ARBA00004123"/>
    </source>
</evidence>
<dbReference type="Gene3D" id="2.20.25.80">
    <property type="entry name" value="WRKY domain"/>
    <property type="match status" value="1"/>
</dbReference>